<evidence type="ECO:0000313" key="2">
    <source>
        <dbReference type="Proteomes" id="UP000634136"/>
    </source>
</evidence>
<organism evidence="1 2">
    <name type="scientific">Senna tora</name>
    <dbReference type="NCBI Taxonomy" id="362788"/>
    <lineage>
        <taxon>Eukaryota</taxon>
        <taxon>Viridiplantae</taxon>
        <taxon>Streptophyta</taxon>
        <taxon>Embryophyta</taxon>
        <taxon>Tracheophyta</taxon>
        <taxon>Spermatophyta</taxon>
        <taxon>Magnoliopsida</taxon>
        <taxon>eudicotyledons</taxon>
        <taxon>Gunneridae</taxon>
        <taxon>Pentapetalae</taxon>
        <taxon>rosids</taxon>
        <taxon>fabids</taxon>
        <taxon>Fabales</taxon>
        <taxon>Fabaceae</taxon>
        <taxon>Caesalpinioideae</taxon>
        <taxon>Cassia clade</taxon>
        <taxon>Senna</taxon>
    </lineage>
</organism>
<dbReference type="EMBL" id="JAAIUW010000110">
    <property type="protein sequence ID" value="KAF7800929.1"/>
    <property type="molecule type" value="Genomic_DNA"/>
</dbReference>
<comment type="caution">
    <text evidence="1">The sequence shown here is derived from an EMBL/GenBank/DDBJ whole genome shotgun (WGS) entry which is preliminary data.</text>
</comment>
<reference evidence="1" key="1">
    <citation type="submission" date="2020-09" db="EMBL/GenBank/DDBJ databases">
        <title>Genome-Enabled Discovery of Anthraquinone Biosynthesis in Senna tora.</title>
        <authorList>
            <person name="Kang S.-H."/>
            <person name="Pandey R.P."/>
            <person name="Lee C.-M."/>
            <person name="Sim J.-S."/>
            <person name="Jeong J.-T."/>
            <person name="Choi B.-S."/>
            <person name="Jung M."/>
            <person name="Ginzburg D."/>
            <person name="Zhao K."/>
            <person name="Won S.Y."/>
            <person name="Oh T.-J."/>
            <person name="Yu Y."/>
            <person name="Kim N.-H."/>
            <person name="Lee O.R."/>
            <person name="Lee T.-H."/>
            <person name="Bashyal P."/>
            <person name="Kim T.-S."/>
            <person name="Lee W.-H."/>
            <person name="Kawkins C."/>
            <person name="Kim C.-K."/>
            <person name="Kim J.S."/>
            <person name="Ahn B.O."/>
            <person name="Rhee S.Y."/>
            <person name="Sohng J.K."/>
        </authorList>
    </citation>
    <scope>NUCLEOTIDE SEQUENCE</scope>
    <source>
        <tissue evidence="1">Leaf</tissue>
    </source>
</reference>
<keyword evidence="2" id="KW-1185">Reference proteome</keyword>
<gene>
    <name evidence="1" type="ORF">G2W53_044577</name>
</gene>
<name>A0A834W1L7_9FABA</name>
<sequence length="63" mass="7294">MREMVDAMKRQVDAADRMLQHIQGDRDERPQGHRARDALNTAMRNVIAPLDIKNYATKGQEFL</sequence>
<dbReference type="Proteomes" id="UP000634136">
    <property type="component" value="Unassembled WGS sequence"/>
</dbReference>
<proteinExistence type="predicted"/>
<dbReference type="AlphaFoldDB" id="A0A834W1L7"/>
<protein>
    <submittedName>
        <fullName evidence="1">Uncharacterized protein</fullName>
    </submittedName>
</protein>
<evidence type="ECO:0000313" key="1">
    <source>
        <dbReference type="EMBL" id="KAF7800929.1"/>
    </source>
</evidence>
<accession>A0A834W1L7</accession>